<reference evidence="1 2" key="1">
    <citation type="submission" date="2024-03" db="EMBL/GenBank/DDBJ databases">
        <title>Complete genome sequence of the green alga Chloropicon roscoffensis RCC1871.</title>
        <authorList>
            <person name="Lemieux C."/>
            <person name="Pombert J.-F."/>
            <person name="Otis C."/>
            <person name="Turmel M."/>
        </authorList>
    </citation>
    <scope>NUCLEOTIDE SEQUENCE [LARGE SCALE GENOMIC DNA]</scope>
    <source>
        <strain evidence="1 2">RCC1871</strain>
    </source>
</reference>
<proteinExistence type="predicted"/>
<accession>A0AAX4PMS1</accession>
<sequence length="296" mass="33429">MTTLLTTIKHVSSDSLRNAEGTSTAGGVNKLGATLPMPGTALAATYNFKVDDKAIPSKTMPERARRARKEVKKRFQHGPLHIRDRDWANSTYVDGSKHSKKFSSNLLSNSAAPFNITADDHLEAQASTVINYGGSRSIVFSKTLLHTKWNNASKIDRNSIAESLNAKTDRALENTQRKCKVLKSYDKPWDAEQKFMDTIRHEKVSKKKDREKMEETYGTEALAYIDIVDERKRFLEARVNRKPVLIAAQSPKGPKLETLKGRTLRQYKGHISDVEALDDWEEEKRSLLVKNKEGNE</sequence>
<evidence type="ECO:0000313" key="2">
    <source>
        <dbReference type="Proteomes" id="UP001472866"/>
    </source>
</evidence>
<protein>
    <submittedName>
        <fullName evidence="1">Uncharacterized protein</fullName>
    </submittedName>
</protein>
<dbReference type="EMBL" id="CP151518">
    <property type="protein sequence ID" value="WZN67176.1"/>
    <property type="molecule type" value="Genomic_DNA"/>
</dbReference>
<keyword evidence="2" id="KW-1185">Reference proteome</keyword>
<evidence type="ECO:0000313" key="1">
    <source>
        <dbReference type="EMBL" id="WZN67176.1"/>
    </source>
</evidence>
<organism evidence="1 2">
    <name type="scientific">Chloropicon roscoffensis</name>
    <dbReference type="NCBI Taxonomy" id="1461544"/>
    <lineage>
        <taxon>Eukaryota</taxon>
        <taxon>Viridiplantae</taxon>
        <taxon>Chlorophyta</taxon>
        <taxon>Chloropicophyceae</taxon>
        <taxon>Chloropicales</taxon>
        <taxon>Chloropicaceae</taxon>
        <taxon>Chloropicon</taxon>
    </lineage>
</organism>
<dbReference type="AlphaFoldDB" id="A0AAX4PMS1"/>
<name>A0AAX4PMS1_9CHLO</name>
<gene>
    <name evidence="1" type="ORF">HKI87_18g87480</name>
</gene>
<dbReference type="Proteomes" id="UP001472866">
    <property type="component" value="Chromosome 18"/>
</dbReference>